<keyword evidence="2" id="KW-1185">Reference proteome</keyword>
<evidence type="ECO:0000313" key="2">
    <source>
        <dbReference type="Proteomes" id="UP001320706"/>
    </source>
</evidence>
<dbReference type="EMBL" id="JAMKPW020000031">
    <property type="protein sequence ID" value="KAK8203348.1"/>
    <property type="molecule type" value="Genomic_DNA"/>
</dbReference>
<accession>A0ACC3SA40</accession>
<evidence type="ECO:0000313" key="1">
    <source>
        <dbReference type="EMBL" id="KAK8203348.1"/>
    </source>
</evidence>
<dbReference type="Proteomes" id="UP001320706">
    <property type="component" value="Unassembled WGS sequence"/>
</dbReference>
<reference evidence="1" key="1">
    <citation type="submission" date="2024-02" db="EMBL/GenBank/DDBJ databases">
        <title>Metagenome Assembled Genome of Zalaria obscura JY119.</title>
        <authorList>
            <person name="Vighnesh L."/>
            <person name="Jagadeeshwari U."/>
            <person name="Venkata Ramana C."/>
            <person name="Sasikala C."/>
        </authorList>
    </citation>
    <scope>NUCLEOTIDE SEQUENCE</scope>
    <source>
        <strain evidence="1">JY119</strain>
    </source>
</reference>
<protein>
    <submittedName>
        <fullName evidence="1">Sphingolipid C4-hydroxylase sur2</fullName>
        <ecNumber evidence="1">1.14.18.5</ecNumber>
    </submittedName>
</protein>
<proteinExistence type="predicted"/>
<organism evidence="1 2">
    <name type="scientific">Zalaria obscura</name>
    <dbReference type="NCBI Taxonomy" id="2024903"/>
    <lineage>
        <taxon>Eukaryota</taxon>
        <taxon>Fungi</taxon>
        <taxon>Dikarya</taxon>
        <taxon>Ascomycota</taxon>
        <taxon>Pezizomycotina</taxon>
        <taxon>Dothideomycetes</taxon>
        <taxon>Dothideomycetidae</taxon>
        <taxon>Dothideales</taxon>
        <taxon>Zalariaceae</taxon>
        <taxon>Zalaria</taxon>
    </lineage>
</organism>
<comment type="caution">
    <text evidence="1">The sequence shown here is derived from an EMBL/GenBank/DDBJ whole genome shotgun (WGS) entry which is preliminary data.</text>
</comment>
<sequence>MDAMAANSTGRTLPPLPDYTLTPQPPLIAAIPDKYLALILPILAYWGVSLFFHWIDEKDFFPQYRLHTPAEVLKRNHVSRWEVFRDVILQQIIQTIFGVGMGYFDQDYLLGKEEHDIAVWAQRLRIAQTYIPGVLATTGLDTQGIAKNLAGSHAMLAAALSGGQYNLIQESVAGELLPAFAPWEMVVAKAIYYAVVPAIQFTLAILIVDTWQYFWHRAMHLNKWLYTTFHSRHHRLYVPYAYGALYNHPVEGFLLDTLGTGLAYLIVGMTPRQSMWFFTCSTIKTVDDHCGYVFPWDPLQHITSNNAGYHDVHHQSWGIKTNFSQPFFTFWDGLMGTKWSGGDVSARYSRAKLAAQAKLDAELAATARTDTVTKSLPQDSGIAASHPQPYENDTATASPTARHAHLLSQHRLPIPAGKAQAQALGSRQQILDDTVGGGVQVLAEEAEEEREAQQEVEREVQQVLRRSPRKKNAPQPTTSTASPLKGLRGRVSGVNSSLHGRGSGVLGVESSR</sequence>
<gene>
    <name evidence="1" type="primary">SUR2</name>
    <name evidence="1" type="ORF">M8818_005326</name>
</gene>
<dbReference type="EC" id="1.14.18.5" evidence="1"/>
<name>A0ACC3SA40_9PEZI</name>
<keyword evidence="1" id="KW-0560">Oxidoreductase</keyword>